<gene>
    <name evidence="1" type="ORF">EG327_001793</name>
</gene>
<comment type="caution">
    <text evidence="1">The sequence shown here is derived from an EMBL/GenBank/DDBJ whole genome shotgun (WGS) entry which is preliminary data.</text>
</comment>
<evidence type="ECO:0000313" key="1">
    <source>
        <dbReference type="EMBL" id="KAE9990153.1"/>
    </source>
</evidence>
<evidence type="ECO:0008006" key="3">
    <source>
        <dbReference type="Google" id="ProtNLM"/>
    </source>
</evidence>
<accession>A0A8H3VNL6</accession>
<dbReference type="EMBL" id="WNWR01000150">
    <property type="protein sequence ID" value="KAE9990153.1"/>
    <property type="molecule type" value="Genomic_DNA"/>
</dbReference>
<organism evidence="1 2">
    <name type="scientific">Venturia inaequalis</name>
    <name type="common">Apple scab fungus</name>
    <dbReference type="NCBI Taxonomy" id="5025"/>
    <lineage>
        <taxon>Eukaryota</taxon>
        <taxon>Fungi</taxon>
        <taxon>Dikarya</taxon>
        <taxon>Ascomycota</taxon>
        <taxon>Pezizomycotina</taxon>
        <taxon>Dothideomycetes</taxon>
        <taxon>Pleosporomycetidae</taxon>
        <taxon>Venturiales</taxon>
        <taxon>Venturiaceae</taxon>
        <taxon>Venturia</taxon>
    </lineage>
</organism>
<evidence type="ECO:0000313" key="2">
    <source>
        <dbReference type="Proteomes" id="UP000490939"/>
    </source>
</evidence>
<protein>
    <recommendedName>
        <fullName evidence="3">F-box domain-containing protein</fullName>
    </recommendedName>
</protein>
<keyword evidence="2" id="KW-1185">Reference proteome</keyword>
<proteinExistence type="predicted"/>
<dbReference type="Proteomes" id="UP000490939">
    <property type="component" value="Unassembled WGS sequence"/>
</dbReference>
<reference evidence="1 2" key="1">
    <citation type="submission" date="2019-07" db="EMBL/GenBank/DDBJ databases">
        <title>Venturia inaequalis Genome Resource.</title>
        <authorList>
            <person name="Lichtner F.J."/>
        </authorList>
    </citation>
    <scope>NUCLEOTIDE SEQUENCE [LARGE SCALE GENOMIC DNA]</scope>
    <source>
        <strain evidence="1 2">DMI_063113</strain>
    </source>
</reference>
<name>A0A8H3VNL6_VENIN</name>
<dbReference type="AlphaFoldDB" id="A0A8H3VNL6"/>
<sequence length="145" mass="16496">MVSSSLASTTNAHTSFLDLPAELCQNILLETLYPHDVLHSVKFYSPVWAQALLDLLDLDIMRIDLRSKELVKVHQALSADVLWASCQSKKQAFTLWLETFSLEYKLRYETLRHGTYNYGGRSFGAEELIEHVKGDMVALEMSSRS</sequence>